<evidence type="ECO:0000259" key="2">
    <source>
        <dbReference type="Pfam" id="PF00849"/>
    </source>
</evidence>
<dbReference type="EMBL" id="JAGRRH010000021">
    <property type="protein sequence ID" value="KAG7346826.1"/>
    <property type="molecule type" value="Genomic_DNA"/>
</dbReference>
<dbReference type="OrthoDB" id="424794at2759"/>
<dbReference type="GO" id="GO:0000455">
    <property type="term" value="P:enzyme-directed rRNA pseudouridine synthesis"/>
    <property type="evidence" value="ECO:0007669"/>
    <property type="project" value="TreeGrafter"/>
</dbReference>
<dbReference type="Pfam" id="PF00849">
    <property type="entry name" value="PseudoU_synth_2"/>
    <property type="match status" value="1"/>
</dbReference>
<proteinExistence type="predicted"/>
<protein>
    <submittedName>
        <fullName evidence="3">Pseudouridine synthase</fullName>
    </submittedName>
</protein>
<evidence type="ECO:0000256" key="1">
    <source>
        <dbReference type="SAM" id="MobiDB-lite"/>
    </source>
</evidence>
<dbReference type="InterPro" id="IPR050188">
    <property type="entry name" value="RluA_PseudoU_synthase"/>
</dbReference>
<accession>A0A9K3PHC7</accession>
<dbReference type="PANTHER" id="PTHR21600">
    <property type="entry name" value="MITOCHONDRIAL RNA PSEUDOURIDINE SYNTHASE"/>
    <property type="match status" value="1"/>
</dbReference>
<dbReference type="CDD" id="cd02869">
    <property type="entry name" value="PseudoU_synth_RluA_like"/>
    <property type="match status" value="1"/>
</dbReference>
<dbReference type="PANTHER" id="PTHR21600:SF52">
    <property type="entry name" value="PSEUDOURIDINE SYNTHASE RSUA_RLUA-LIKE DOMAIN-CONTAINING PROTEIN"/>
    <property type="match status" value="1"/>
</dbReference>
<reference evidence="3" key="2">
    <citation type="submission" date="2021-04" db="EMBL/GenBank/DDBJ databases">
        <authorList>
            <person name="Podell S."/>
        </authorList>
    </citation>
    <scope>NUCLEOTIDE SEQUENCE</scope>
    <source>
        <strain evidence="3">Hildebrandi</strain>
    </source>
</reference>
<dbReference type="Proteomes" id="UP000693970">
    <property type="component" value="Unassembled WGS sequence"/>
</dbReference>
<keyword evidence="4" id="KW-1185">Reference proteome</keyword>
<name>A0A9K3PHC7_9STRA</name>
<gene>
    <name evidence="3" type="ORF">IV203_005895</name>
</gene>
<dbReference type="AlphaFoldDB" id="A0A9K3PHC7"/>
<comment type="caution">
    <text evidence="3">The sequence shown here is derived from an EMBL/GenBank/DDBJ whole genome shotgun (WGS) entry which is preliminary data.</text>
</comment>
<feature type="domain" description="Pseudouridine synthase RsuA/RluA-like" evidence="2">
    <location>
        <begin position="206"/>
        <end position="388"/>
    </location>
</feature>
<organism evidence="3 4">
    <name type="scientific">Nitzschia inconspicua</name>
    <dbReference type="NCBI Taxonomy" id="303405"/>
    <lineage>
        <taxon>Eukaryota</taxon>
        <taxon>Sar</taxon>
        <taxon>Stramenopiles</taxon>
        <taxon>Ochrophyta</taxon>
        <taxon>Bacillariophyta</taxon>
        <taxon>Bacillariophyceae</taxon>
        <taxon>Bacillariophycidae</taxon>
        <taxon>Bacillariales</taxon>
        <taxon>Bacillariaceae</taxon>
        <taxon>Nitzschia</taxon>
    </lineage>
</organism>
<evidence type="ECO:0000313" key="3">
    <source>
        <dbReference type="EMBL" id="KAG7346826.1"/>
    </source>
</evidence>
<dbReference type="InterPro" id="IPR006145">
    <property type="entry name" value="PsdUridine_synth_RsuA/RluA"/>
</dbReference>
<dbReference type="GO" id="GO:0009982">
    <property type="term" value="F:pseudouridine synthase activity"/>
    <property type="evidence" value="ECO:0007669"/>
    <property type="project" value="InterPro"/>
</dbReference>
<reference evidence="3" key="1">
    <citation type="journal article" date="2021" name="Sci. Rep.">
        <title>Diploid genomic architecture of Nitzschia inconspicua, an elite biomass production diatom.</title>
        <authorList>
            <person name="Oliver A."/>
            <person name="Podell S."/>
            <person name="Pinowska A."/>
            <person name="Traller J.C."/>
            <person name="Smith S.R."/>
            <person name="McClure R."/>
            <person name="Beliaev A."/>
            <person name="Bohutskyi P."/>
            <person name="Hill E.A."/>
            <person name="Rabines A."/>
            <person name="Zheng H."/>
            <person name="Allen L.Z."/>
            <person name="Kuo A."/>
            <person name="Grigoriev I.V."/>
            <person name="Allen A.E."/>
            <person name="Hazlebeck D."/>
            <person name="Allen E.E."/>
        </authorList>
    </citation>
    <scope>NUCLEOTIDE SEQUENCE</scope>
    <source>
        <strain evidence="3">Hildebrandi</strain>
    </source>
</reference>
<evidence type="ECO:0000313" key="4">
    <source>
        <dbReference type="Proteomes" id="UP000693970"/>
    </source>
</evidence>
<feature type="region of interest" description="Disordered" evidence="1">
    <location>
        <begin position="28"/>
        <end position="55"/>
    </location>
</feature>
<sequence>MNSFSLTTPISRPSKQCTSIFPVRSSRANNDVAIERDETENESQMIDRDDDDDESLPPLMPEMRKQYCVMGVSPAKETPLNEAVSRVAKLSLEEANKLIDIGAVWARMETLTEEDILAQYDNDGDELYADLPKGWGSGDYSEDGDDSEGSDLDDYIAKMEAQRFRRILTPTLIQPGTDLRIYPQPRRFPACYDLDGRSLLYQDTTFIVVDKPPMLPTQPDASNYHENCPGCVQDILGPFQDIQGNTIRRPLICHRVDAVVGGCVVLSKDRNGQKVFQELQRQRKVKKLYLAVTTNLVPIGMHLHWMWAPQSMRGKAGGPPCQLVSHFPPESRRKARQFWTRCVLEVVKCEPIEVAKTEFYDPGDKQHYQSTIRLVTGRKHQVRAQLSSLGCPIIQDTLYGPMAGVTLGDLEADEIAMEEAIAQCRIPSSPIGLQAHAILFGGIKAKAKTPWWVPQ</sequence>
<dbReference type="GO" id="GO:0003723">
    <property type="term" value="F:RNA binding"/>
    <property type="evidence" value="ECO:0007669"/>
    <property type="project" value="InterPro"/>
</dbReference>